<dbReference type="SUPFAM" id="SSF89392">
    <property type="entry name" value="Prokaryotic lipoproteins and lipoprotein localization factors"/>
    <property type="match status" value="1"/>
</dbReference>
<dbReference type="Gene3D" id="2.50.20.10">
    <property type="entry name" value="Lipoprotein localisation LolA/LolB/LppX"/>
    <property type="match status" value="1"/>
</dbReference>
<protein>
    <submittedName>
        <fullName evidence="5">Outer membrane lipoprotein carrier protein LolA</fullName>
    </submittedName>
</protein>
<keyword evidence="5" id="KW-0449">Lipoprotein</keyword>
<evidence type="ECO:0000256" key="1">
    <source>
        <dbReference type="ARBA" id="ARBA00011245"/>
    </source>
</evidence>
<dbReference type="GO" id="GO:0015031">
    <property type="term" value="P:protein transport"/>
    <property type="evidence" value="ECO:0007669"/>
    <property type="project" value="UniProtKB-KW"/>
</dbReference>
<gene>
    <name evidence="5" type="ORF">IAE60_13675</name>
</gene>
<dbReference type="Pfam" id="PF19574">
    <property type="entry name" value="LolA_3"/>
    <property type="match status" value="1"/>
</dbReference>
<keyword evidence="4" id="KW-0653">Protein transport</keyword>
<evidence type="ECO:0000256" key="3">
    <source>
        <dbReference type="ARBA" id="ARBA00022729"/>
    </source>
</evidence>
<evidence type="ECO:0000313" key="5">
    <source>
        <dbReference type="EMBL" id="QNN76977.1"/>
    </source>
</evidence>
<sequence length="210" mass="23243">MTFVRDLLVVLALALAWAGPLSPGVAAEPLARVRAQVAQVPLLRGEFSQEKQVAGFRNPLRSSGRFLLARDKGVVWTTLAPFPSETVITQDRILSRQRDGSRRVEVDGRQQPGLRSINAMMFALMSGDTKALTAAFDVKEETGDGKGWRMTLSPRSRQLAQAFTSVRLAGDRYVRDVELREANGDVTRLHFEAMTETPATLTRDEAARFD</sequence>
<dbReference type="CDD" id="cd16325">
    <property type="entry name" value="LolA"/>
    <property type="match status" value="1"/>
</dbReference>
<dbReference type="InterPro" id="IPR029046">
    <property type="entry name" value="LolA/LolB/LppX"/>
</dbReference>
<dbReference type="InterPro" id="IPR004564">
    <property type="entry name" value="OM_lipoprot_carrier_LolA-like"/>
</dbReference>
<reference evidence="5 6" key="1">
    <citation type="submission" date="2020-08" db="EMBL/GenBank/DDBJ databases">
        <title>Streptomycin Non-resistant strain, P. mexicana.</title>
        <authorList>
            <person name="Ganesh-Kumar S."/>
            <person name="Zhe T."/>
            <person name="Yu Z."/>
            <person name="Min Y."/>
        </authorList>
    </citation>
    <scope>NUCLEOTIDE SEQUENCE [LARGE SCALE GENOMIC DNA]</scope>
    <source>
        <strain evidence="5 6">GTZY2</strain>
    </source>
</reference>
<dbReference type="AlphaFoldDB" id="A0A7G9TA52"/>
<evidence type="ECO:0000313" key="6">
    <source>
        <dbReference type="Proteomes" id="UP000515838"/>
    </source>
</evidence>
<accession>A0A7G9TA52</accession>
<keyword evidence="2" id="KW-0813">Transport</keyword>
<evidence type="ECO:0000256" key="2">
    <source>
        <dbReference type="ARBA" id="ARBA00022448"/>
    </source>
</evidence>
<keyword evidence="3" id="KW-0732">Signal</keyword>
<organism evidence="5 6">
    <name type="scientific">Pseudoxanthomonas mexicana</name>
    <dbReference type="NCBI Taxonomy" id="128785"/>
    <lineage>
        <taxon>Bacteria</taxon>
        <taxon>Pseudomonadati</taxon>
        <taxon>Pseudomonadota</taxon>
        <taxon>Gammaproteobacteria</taxon>
        <taxon>Lysobacterales</taxon>
        <taxon>Lysobacteraceae</taxon>
        <taxon>Pseudoxanthomonas</taxon>
    </lineage>
</organism>
<evidence type="ECO:0000256" key="4">
    <source>
        <dbReference type="ARBA" id="ARBA00022927"/>
    </source>
</evidence>
<dbReference type="GeneID" id="81472028"/>
<proteinExistence type="predicted"/>
<name>A0A7G9TA52_PSEMX</name>
<comment type="subunit">
    <text evidence="1">Monomer.</text>
</comment>
<dbReference type="RefSeq" id="WP_187572687.1">
    <property type="nucleotide sequence ID" value="NZ_CP060731.1"/>
</dbReference>
<dbReference type="Proteomes" id="UP000515838">
    <property type="component" value="Chromosome"/>
</dbReference>
<dbReference type="EMBL" id="CP060731">
    <property type="protein sequence ID" value="QNN76977.1"/>
    <property type="molecule type" value="Genomic_DNA"/>
</dbReference>